<feature type="domain" description="tRNA intron endonuclease catalytic" evidence="1">
    <location>
        <begin position="87"/>
        <end position="167"/>
    </location>
</feature>
<protein>
    <submittedName>
        <fullName evidence="2">Archaeal intron splicing and RNA processing endonuclease</fullName>
    </submittedName>
</protein>
<dbReference type="GO" id="GO:0003676">
    <property type="term" value="F:nucleic acid binding"/>
    <property type="evidence" value="ECO:0007669"/>
    <property type="project" value="InterPro"/>
</dbReference>
<keyword evidence="2" id="KW-0255">Endonuclease</keyword>
<evidence type="ECO:0000259" key="1">
    <source>
        <dbReference type="Pfam" id="PF01974"/>
    </source>
</evidence>
<keyword evidence="2" id="KW-0378">Hydrolase</keyword>
<proteinExistence type="predicted"/>
<dbReference type="AlphaFoldDB" id="A0A157SXX7"/>
<dbReference type="Gene3D" id="3.40.1350.10">
    <property type="match status" value="1"/>
</dbReference>
<dbReference type="InterPro" id="IPR011856">
    <property type="entry name" value="tRNA_endonuc-like_dom_sf"/>
</dbReference>
<dbReference type="SUPFAM" id="SSF53032">
    <property type="entry name" value="tRNA-intron endonuclease catalytic domain-like"/>
    <property type="match status" value="1"/>
</dbReference>
<dbReference type="GO" id="GO:0000213">
    <property type="term" value="F:tRNA-intron lyase activity"/>
    <property type="evidence" value="ECO:0007669"/>
    <property type="project" value="InterPro"/>
</dbReference>
<dbReference type="InterPro" id="IPR036167">
    <property type="entry name" value="tRNA_intron_Endo_cat-like_sf"/>
</dbReference>
<dbReference type="Pfam" id="PF01974">
    <property type="entry name" value="tRNA_int_endo"/>
    <property type="match status" value="1"/>
</dbReference>
<dbReference type="InterPro" id="IPR006677">
    <property type="entry name" value="tRNA_intron_Endonuc_cat-like"/>
</dbReference>
<reference evidence="3" key="1">
    <citation type="submission" date="2016-04" db="EMBL/GenBank/DDBJ databases">
        <authorList>
            <person name="Shah S.A."/>
            <person name="Garrett R.A."/>
        </authorList>
    </citation>
    <scope>NUCLEOTIDE SEQUENCE [LARGE SCALE GENOMIC DNA]</scope>
    <source>
        <strain evidence="3">ATCC 35091 / DSM 1616 / JCM 8930 / NBRC 15331 / P1</strain>
    </source>
</reference>
<dbReference type="PATRIC" id="fig|2287.9.peg.272"/>
<dbReference type="NCBIfam" id="NF007084">
    <property type="entry name" value="PRK09539.1-1"/>
    <property type="match status" value="1"/>
</dbReference>
<organism evidence="2 3">
    <name type="scientific">Saccharolobus solfataricus</name>
    <name type="common">Sulfolobus solfataricus</name>
    <dbReference type="NCBI Taxonomy" id="2287"/>
    <lineage>
        <taxon>Archaea</taxon>
        <taxon>Thermoproteota</taxon>
        <taxon>Thermoprotei</taxon>
        <taxon>Sulfolobales</taxon>
        <taxon>Sulfolobaceae</taxon>
        <taxon>Saccharolobus</taxon>
    </lineage>
</organism>
<accession>A0A157SXX7</accession>
<sequence>MPIIVNIVDNCTTITTHYFSVLIIPNYFIRTTCRALHMKTITFMGNILIFDNVTIMSEKSETTLDKIYTALNSSKQLPSEIIYLVNWDKVDVFVDLKQRGRVTIDGIDEHSLIIKDKENGRYTAMVLIVDENEKVSFKKILDKLHQSKSMNLELYLSIVDKYGDVTYYTLSEIKMSK</sequence>
<dbReference type="Proteomes" id="UP000076770">
    <property type="component" value="Chromosome i"/>
</dbReference>
<evidence type="ECO:0000313" key="2">
    <source>
        <dbReference type="EMBL" id="SAI83816.1"/>
    </source>
</evidence>
<keyword evidence="2" id="KW-0540">Nuclease</keyword>
<evidence type="ECO:0000313" key="3">
    <source>
        <dbReference type="Proteomes" id="UP000076770"/>
    </source>
</evidence>
<dbReference type="EMBL" id="LT549890">
    <property type="protein sequence ID" value="SAI83816.1"/>
    <property type="molecule type" value="Genomic_DNA"/>
</dbReference>
<gene>
    <name evidence="2" type="ORF">SSOP1_0262</name>
</gene>
<name>A0A157SXX7_SACSO</name>
<dbReference type="GO" id="GO:0006388">
    <property type="term" value="P:tRNA splicing, via endonucleolytic cleavage and ligation"/>
    <property type="evidence" value="ECO:0007669"/>
    <property type="project" value="InterPro"/>
</dbReference>